<evidence type="ECO:0000313" key="2">
    <source>
        <dbReference type="Proteomes" id="UP001150603"/>
    </source>
</evidence>
<feature type="non-terminal residue" evidence="1">
    <location>
        <position position="147"/>
    </location>
</feature>
<proteinExistence type="predicted"/>
<keyword evidence="2" id="KW-1185">Reference proteome</keyword>
<accession>A0ACC1J2P5</accession>
<dbReference type="Proteomes" id="UP001150603">
    <property type="component" value="Unassembled WGS sequence"/>
</dbReference>
<evidence type="ECO:0000313" key="1">
    <source>
        <dbReference type="EMBL" id="KAJ1935145.1"/>
    </source>
</evidence>
<comment type="caution">
    <text evidence="1">The sequence shown here is derived from an EMBL/GenBank/DDBJ whole genome shotgun (WGS) entry which is preliminary data.</text>
</comment>
<gene>
    <name evidence="1" type="primary">CCC2_3</name>
    <name evidence="1" type="ORF">FBU59_005478</name>
</gene>
<organism evidence="1 2">
    <name type="scientific">Linderina macrospora</name>
    <dbReference type="NCBI Taxonomy" id="4868"/>
    <lineage>
        <taxon>Eukaryota</taxon>
        <taxon>Fungi</taxon>
        <taxon>Fungi incertae sedis</taxon>
        <taxon>Zoopagomycota</taxon>
        <taxon>Kickxellomycotina</taxon>
        <taxon>Kickxellomycetes</taxon>
        <taxon>Kickxellales</taxon>
        <taxon>Kickxellaceae</taxon>
        <taxon>Linderina</taxon>
    </lineage>
</organism>
<sequence length="147" mass="15122">MTCASCVNSIEGHIGGFDGVTSISVDLMTAQAIVRHYTHTLPVEDLCTAVEDMGFDAAVLSSKVLAAANDTAKVDAKAILGETAVESWFNVEGMTCGSCVATITSLLSDLPGVVAADVQLLTAQAMVKHIPREIGVREVAGALTDAG</sequence>
<dbReference type="EMBL" id="JANBPW010004362">
    <property type="protein sequence ID" value="KAJ1935145.1"/>
    <property type="molecule type" value="Genomic_DNA"/>
</dbReference>
<name>A0ACC1J2P5_9FUNG</name>
<protein>
    <submittedName>
        <fullName evidence="1">Cu(2+)-transporting P-type ATPase</fullName>
    </submittedName>
</protein>
<reference evidence="1" key="1">
    <citation type="submission" date="2022-07" db="EMBL/GenBank/DDBJ databases">
        <title>Phylogenomic reconstructions and comparative analyses of Kickxellomycotina fungi.</title>
        <authorList>
            <person name="Reynolds N.K."/>
            <person name="Stajich J.E."/>
            <person name="Barry K."/>
            <person name="Grigoriev I.V."/>
            <person name="Crous P."/>
            <person name="Smith M.E."/>
        </authorList>
    </citation>
    <scope>NUCLEOTIDE SEQUENCE</scope>
    <source>
        <strain evidence="1">NRRL 5244</strain>
    </source>
</reference>